<sequence length="56" mass="6121">MSSLIRLVGDLGETLSRFTQRWIPDSWVVCMMLTVLAIVLAIFGAGAGPNETILAW</sequence>
<dbReference type="EMBL" id="UINC01027632">
    <property type="protein sequence ID" value="SVB07197.1"/>
    <property type="molecule type" value="Genomic_DNA"/>
</dbReference>
<feature type="non-terminal residue" evidence="2">
    <location>
        <position position="56"/>
    </location>
</feature>
<reference evidence="2" key="1">
    <citation type="submission" date="2018-05" db="EMBL/GenBank/DDBJ databases">
        <authorList>
            <person name="Lanie J.A."/>
            <person name="Ng W.-L."/>
            <person name="Kazmierczak K.M."/>
            <person name="Andrzejewski T.M."/>
            <person name="Davidsen T.M."/>
            <person name="Wayne K.J."/>
            <person name="Tettelin H."/>
            <person name="Glass J.I."/>
            <person name="Rusch D."/>
            <person name="Podicherti R."/>
            <person name="Tsui H.-C.T."/>
            <person name="Winkler M.E."/>
        </authorList>
    </citation>
    <scope>NUCLEOTIDE SEQUENCE</scope>
</reference>
<organism evidence="2">
    <name type="scientific">marine metagenome</name>
    <dbReference type="NCBI Taxonomy" id="408172"/>
    <lineage>
        <taxon>unclassified sequences</taxon>
        <taxon>metagenomes</taxon>
        <taxon>ecological metagenomes</taxon>
    </lineage>
</organism>
<feature type="transmembrane region" description="Helical" evidence="1">
    <location>
        <begin position="27"/>
        <end position="47"/>
    </location>
</feature>
<dbReference type="AlphaFoldDB" id="A0A382B1V4"/>
<gene>
    <name evidence="2" type="ORF">METZ01_LOCUS160051</name>
</gene>
<accession>A0A382B1V4</accession>
<keyword evidence="1" id="KW-1133">Transmembrane helix</keyword>
<keyword evidence="1" id="KW-0812">Transmembrane</keyword>
<keyword evidence="1" id="KW-0472">Membrane</keyword>
<name>A0A382B1V4_9ZZZZ</name>
<protein>
    <submittedName>
        <fullName evidence="2">Uncharacterized protein</fullName>
    </submittedName>
</protein>
<proteinExistence type="predicted"/>
<evidence type="ECO:0000256" key="1">
    <source>
        <dbReference type="SAM" id="Phobius"/>
    </source>
</evidence>
<evidence type="ECO:0000313" key="2">
    <source>
        <dbReference type="EMBL" id="SVB07197.1"/>
    </source>
</evidence>